<keyword evidence="2" id="KW-0732">Signal</keyword>
<dbReference type="InterPro" id="IPR036779">
    <property type="entry name" value="LysM_dom_sf"/>
</dbReference>
<name>A0A2Z4FP02_9DELT</name>
<dbReference type="InterPro" id="IPR023346">
    <property type="entry name" value="Lysozyme-like_dom_sf"/>
</dbReference>
<protein>
    <recommendedName>
        <fullName evidence="3">LysM domain-containing protein</fullName>
    </recommendedName>
</protein>
<evidence type="ECO:0000313" key="5">
    <source>
        <dbReference type="Proteomes" id="UP000249799"/>
    </source>
</evidence>
<evidence type="ECO:0000313" key="4">
    <source>
        <dbReference type="EMBL" id="AWV90394.1"/>
    </source>
</evidence>
<dbReference type="Gene3D" id="1.10.530.10">
    <property type="match status" value="1"/>
</dbReference>
<feature type="signal peptide" evidence="2">
    <location>
        <begin position="1"/>
        <end position="34"/>
    </location>
</feature>
<dbReference type="GO" id="GO:0000270">
    <property type="term" value="P:peptidoglycan metabolic process"/>
    <property type="evidence" value="ECO:0007669"/>
    <property type="project" value="InterPro"/>
</dbReference>
<dbReference type="KEGG" id="bsed:DN745_14070"/>
<feature type="domain" description="LysM" evidence="3">
    <location>
        <begin position="592"/>
        <end position="637"/>
    </location>
</feature>
<accession>A0A2Z4FP02</accession>
<dbReference type="InterPro" id="IPR008258">
    <property type="entry name" value="Transglycosylase_SLT_dom_1"/>
</dbReference>
<dbReference type="Pfam" id="PF01464">
    <property type="entry name" value="SLT"/>
    <property type="match status" value="1"/>
</dbReference>
<dbReference type="Pfam" id="PF01476">
    <property type="entry name" value="LysM"/>
    <property type="match status" value="3"/>
</dbReference>
<sequence length="641" mass="70975">MMMINMKFSHANARRLMIGLSGLVALSLAAPASAQESQTRRDASPSVDAAAEWISVAATAGFDASAEAFEAQNESGSDDYKEVQELEKLEEEAMHTVVIGHGTDFDPELLAPFHGTLSLIHADLGYLSALHRLSETAPTGSALLDRPDVQKRLADTKVLGLTQHDQAAVRAYLDFFDGRGKRTLAGWIRRMHVFAPIILETLRDKGLPEDLIYVAMIESGFSPWARSPAAAVGLWQFIRSTGRYMGLRIDAYVDERRDPVKSTIAAAEYLTYLYDKFGSWPLALAAYNGGPGLMAKSIRKYNSNDYWYICRQNGLYDETRRYVPKVIGAALVAKNADVFGLDMIKGHAPFEFDLVEVPPSTRLSLVSSAVGAELDTIKKLNPALLTGATPPGKDTYSLRIPVGTTKKFVQNFDKIRLDNGAEHITHRVRFGESVEMIGETHRVAPRVLRAANGLKKGQMPPIGQELIVPKKALGTWNPRGKSSSKKVILLPSVEYKNPKLKRYFYRVQSGDTLKAMGRGLGINPADITLWNHLDPNAALQSGLYLQIFLPEDRATDSLALTAESEVTPIVIGSAAHKKLKAKKTSSSGRGRRWHRVRSGESLWLIARRYKVTVKKLKRWNRSLRRSNTLQPGQKILVYPGR</sequence>
<dbReference type="InterPro" id="IPR000189">
    <property type="entry name" value="Transglyc_AS"/>
</dbReference>
<dbReference type="PANTHER" id="PTHR33734:SF22">
    <property type="entry name" value="MEMBRANE-BOUND LYTIC MUREIN TRANSGLYCOSYLASE D"/>
    <property type="match status" value="1"/>
</dbReference>
<dbReference type="Gene3D" id="3.10.350.10">
    <property type="entry name" value="LysM domain"/>
    <property type="match status" value="2"/>
</dbReference>
<dbReference type="AlphaFoldDB" id="A0A2Z4FP02"/>
<dbReference type="SMART" id="SM00257">
    <property type="entry name" value="LysM"/>
    <property type="match status" value="3"/>
</dbReference>
<dbReference type="EMBL" id="CP030032">
    <property type="protein sequence ID" value="AWV90394.1"/>
    <property type="molecule type" value="Genomic_DNA"/>
</dbReference>
<keyword evidence="5" id="KW-1185">Reference proteome</keyword>
<evidence type="ECO:0000259" key="3">
    <source>
        <dbReference type="PROSITE" id="PS51782"/>
    </source>
</evidence>
<dbReference type="SUPFAM" id="SSF54106">
    <property type="entry name" value="LysM domain"/>
    <property type="match status" value="2"/>
</dbReference>
<dbReference type="InterPro" id="IPR018392">
    <property type="entry name" value="LysM"/>
</dbReference>
<dbReference type="CDD" id="cd00118">
    <property type="entry name" value="LysM"/>
    <property type="match status" value="3"/>
</dbReference>
<gene>
    <name evidence="4" type="ORF">DN745_14070</name>
</gene>
<evidence type="ECO:0000256" key="1">
    <source>
        <dbReference type="ARBA" id="ARBA00007734"/>
    </source>
</evidence>
<organism evidence="4 5">
    <name type="scientific">Bradymonas sediminis</name>
    <dbReference type="NCBI Taxonomy" id="1548548"/>
    <lineage>
        <taxon>Bacteria</taxon>
        <taxon>Deltaproteobacteria</taxon>
        <taxon>Bradymonadales</taxon>
        <taxon>Bradymonadaceae</taxon>
        <taxon>Bradymonas</taxon>
    </lineage>
</organism>
<feature type="domain" description="LysM" evidence="3">
    <location>
        <begin position="503"/>
        <end position="547"/>
    </location>
</feature>
<dbReference type="PROSITE" id="PS51782">
    <property type="entry name" value="LYSM"/>
    <property type="match status" value="2"/>
</dbReference>
<dbReference type="SUPFAM" id="SSF53955">
    <property type="entry name" value="Lysozyme-like"/>
    <property type="match status" value="1"/>
</dbReference>
<dbReference type="GO" id="GO:0008932">
    <property type="term" value="F:lytic endotransglycosylase activity"/>
    <property type="evidence" value="ECO:0007669"/>
    <property type="project" value="TreeGrafter"/>
</dbReference>
<proteinExistence type="inferred from homology"/>
<dbReference type="OrthoDB" id="9815002at2"/>
<evidence type="ECO:0000256" key="2">
    <source>
        <dbReference type="SAM" id="SignalP"/>
    </source>
</evidence>
<dbReference type="PANTHER" id="PTHR33734">
    <property type="entry name" value="LYSM DOMAIN-CONTAINING GPI-ANCHORED PROTEIN 2"/>
    <property type="match status" value="1"/>
</dbReference>
<dbReference type="CDD" id="cd16894">
    <property type="entry name" value="MltD-like"/>
    <property type="match status" value="1"/>
</dbReference>
<comment type="similarity">
    <text evidence="1">Belongs to the transglycosylase Slt family.</text>
</comment>
<reference evidence="4 5" key="1">
    <citation type="submission" date="2018-06" db="EMBL/GenBank/DDBJ databases">
        <title>Lujinxingia sediminis gen. nov. sp. nov., a new facultative anaerobic member of the class Deltaproteobacteria, and proposal of Lujinxingaceae fam. nov.</title>
        <authorList>
            <person name="Guo L.-Y."/>
            <person name="Li C.-M."/>
            <person name="Wang S."/>
            <person name="Du Z.-J."/>
        </authorList>
    </citation>
    <scope>NUCLEOTIDE SEQUENCE [LARGE SCALE GENOMIC DNA]</scope>
    <source>
        <strain evidence="4 5">FA350</strain>
    </source>
</reference>
<feature type="chain" id="PRO_5016284521" description="LysM domain-containing protein" evidence="2">
    <location>
        <begin position="35"/>
        <end position="641"/>
    </location>
</feature>
<dbReference type="Proteomes" id="UP000249799">
    <property type="component" value="Chromosome"/>
</dbReference>
<dbReference type="PROSITE" id="PS00922">
    <property type="entry name" value="TRANSGLYCOSYLASE"/>
    <property type="match status" value="1"/>
</dbReference>
<dbReference type="GO" id="GO:0016020">
    <property type="term" value="C:membrane"/>
    <property type="evidence" value="ECO:0007669"/>
    <property type="project" value="InterPro"/>
</dbReference>